<evidence type="ECO:0000313" key="3">
    <source>
        <dbReference type="Proteomes" id="UP000766698"/>
    </source>
</evidence>
<feature type="region of interest" description="Disordered" evidence="1">
    <location>
        <begin position="1"/>
        <end position="59"/>
    </location>
</feature>
<gene>
    <name evidence="2" type="ORF">GL263_07885</name>
</gene>
<keyword evidence="3" id="KW-1185">Reference proteome</keyword>
<comment type="caution">
    <text evidence="2">The sequence shown here is derived from an EMBL/GenBank/DDBJ whole genome shotgun (WGS) entry which is preliminary data.</text>
</comment>
<feature type="compositionally biased region" description="Low complexity" evidence="1">
    <location>
        <begin position="8"/>
        <end position="23"/>
    </location>
</feature>
<evidence type="ECO:0000313" key="2">
    <source>
        <dbReference type="EMBL" id="MBB1243480.1"/>
    </source>
</evidence>
<dbReference type="EMBL" id="WMLF01000077">
    <property type="protein sequence ID" value="MBB1243480.1"/>
    <property type="molecule type" value="Genomic_DNA"/>
</dbReference>
<organism evidence="2 3">
    <name type="scientific">Streptomyces durbertensis</name>
    <dbReference type="NCBI Taxonomy" id="2448886"/>
    <lineage>
        <taxon>Bacteria</taxon>
        <taxon>Bacillati</taxon>
        <taxon>Actinomycetota</taxon>
        <taxon>Actinomycetes</taxon>
        <taxon>Kitasatosporales</taxon>
        <taxon>Streptomycetaceae</taxon>
        <taxon>Streptomyces</taxon>
    </lineage>
</organism>
<reference evidence="3" key="1">
    <citation type="journal article" date="2020" name="Syst. Appl. Microbiol.">
        <title>Streptomyces alkaliterrae sp. nov., isolated from an alkaline soil, and emended descriptions of Streptomyces alkaliphilus, Streptomyces calidiresistens and Streptomyces durbertensis.</title>
        <authorList>
            <person name="Swiecimska M."/>
            <person name="Golinska P."/>
            <person name="Nouioui I."/>
            <person name="Wypij M."/>
            <person name="Rai M."/>
            <person name="Sangal V."/>
            <person name="Goodfellow M."/>
        </authorList>
    </citation>
    <scope>NUCLEOTIDE SEQUENCE [LARGE SCALE GENOMIC DNA]</scope>
    <source>
        <strain evidence="3">DSM 104538</strain>
    </source>
</reference>
<name>A0ABR6EEU1_9ACTN</name>
<accession>A0ABR6EEU1</accession>
<sequence>MRTSTLVADETMAADTTVAADTTRLAPEGAPRLDAGSDAGSGTGPEAGSTSGPGPAPDDEAVAVAVAKARAAQLLLAFRHGNQLAFDAALSGLACDERTKDLVAALTWVASDSVGRAYEPAVADRVLSRLALRAPVGERWALTDEEAAPDVARLLTAVDEEDVETVRELVRATPDTTFVLGKLVQAVALLLPAVPRPYLRRVLTELAAEPNP</sequence>
<dbReference type="RefSeq" id="WP_182854872.1">
    <property type="nucleotide sequence ID" value="NZ_WMLF01000077.1"/>
</dbReference>
<evidence type="ECO:0000256" key="1">
    <source>
        <dbReference type="SAM" id="MobiDB-lite"/>
    </source>
</evidence>
<proteinExistence type="predicted"/>
<dbReference type="Proteomes" id="UP000766698">
    <property type="component" value="Unassembled WGS sequence"/>
</dbReference>
<protein>
    <submittedName>
        <fullName evidence="2">Uncharacterized protein</fullName>
    </submittedName>
</protein>